<evidence type="ECO:0000256" key="9">
    <source>
        <dbReference type="SAM" id="Phobius"/>
    </source>
</evidence>
<dbReference type="CDD" id="cd16917">
    <property type="entry name" value="HATPase_UhpB-NarQ-NarX-like"/>
    <property type="match status" value="1"/>
</dbReference>
<protein>
    <recommendedName>
        <fullName evidence="2">histidine kinase</fullName>
        <ecNumber evidence="2">2.7.13.3</ecNumber>
    </recommendedName>
</protein>
<name>A0A4R0IDC2_9ACTN</name>
<keyword evidence="9" id="KW-1133">Transmembrane helix</keyword>
<feature type="domain" description="Histidine kinase/HSP90-like ATPase" evidence="10">
    <location>
        <begin position="286"/>
        <end position="377"/>
    </location>
</feature>
<dbReference type="InterPro" id="IPR036890">
    <property type="entry name" value="HATPase_C_sf"/>
</dbReference>
<dbReference type="Gene3D" id="1.20.5.1930">
    <property type="match status" value="1"/>
</dbReference>
<dbReference type="SUPFAM" id="SSF55874">
    <property type="entry name" value="ATPase domain of HSP90 chaperone/DNA topoisomerase II/histidine kinase"/>
    <property type="match status" value="1"/>
</dbReference>
<evidence type="ECO:0000313" key="11">
    <source>
        <dbReference type="EMBL" id="TCC29944.1"/>
    </source>
</evidence>
<keyword evidence="9" id="KW-0812">Transmembrane</keyword>
<keyword evidence="3" id="KW-0597">Phosphoprotein</keyword>
<comment type="caution">
    <text evidence="11">The sequence shown here is derived from an EMBL/GenBank/DDBJ whole genome shotgun (WGS) entry which is preliminary data.</text>
</comment>
<evidence type="ECO:0000256" key="1">
    <source>
        <dbReference type="ARBA" id="ARBA00000085"/>
    </source>
</evidence>
<dbReference type="AlphaFoldDB" id="A0A4R0IDC2"/>
<organism evidence="11 12">
    <name type="scientific">Kribbella sindirgiensis</name>
    <dbReference type="NCBI Taxonomy" id="1124744"/>
    <lineage>
        <taxon>Bacteria</taxon>
        <taxon>Bacillati</taxon>
        <taxon>Actinomycetota</taxon>
        <taxon>Actinomycetes</taxon>
        <taxon>Propionibacteriales</taxon>
        <taxon>Kribbellaceae</taxon>
        <taxon>Kribbella</taxon>
    </lineage>
</organism>
<evidence type="ECO:0000256" key="2">
    <source>
        <dbReference type="ARBA" id="ARBA00012438"/>
    </source>
</evidence>
<keyword evidence="4" id="KW-0808">Transferase</keyword>
<feature type="transmembrane region" description="Helical" evidence="9">
    <location>
        <begin position="21"/>
        <end position="41"/>
    </location>
</feature>
<feature type="transmembrane region" description="Helical" evidence="9">
    <location>
        <begin position="119"/>
        <end position="136"/>
    </location>
</feature>
<dbReference type="InterPro" id="IPR050482">
    <property type="entry name" value="Sensor_HK_TwoCompSys"/>
</dbReference>
<dbReference type="GO" id="GO:0016020">
    <property type="term" value="C:membrane"/>
    <property type="evidence" value="ECO:0007669"/>
    <property type="project" value="InterPro"/>
</dbReference>
<evidence type="ECO:0000256" key="7">
    <source>
        <dbReference type="ARBA" id="ARBA00022840"/>
    </source>
</evidence>
<gene>
    <name evidence="11" type="ORF">E0H50_26285</name>
</gene>
<keyword evidence="12" id="KW-1185">Reference proteome</keyword>
<evidence type="ECO:0000259" key="10">
    <source>
        <dbReference type="SMART" id="SM00387"/>
    </source>
</evidence>
<comment type="catalytic activity">
    <reaction evidence="1">
        <text>ATP + protein L-histidine = ADP + protein N-phospho-L-histidine.</text>
        <dbReference type="EC" id="2.7.13.3"/>
    </reaction>
</comment>
<dbReference type="Gene3D" id="3.30.565.10">
    <property type="entry name" value="Histidine kinase-like ATPase, C-terminal domain"/>
    <property type="match status" value="1"/>
</dbReference>
<dbReference type="PANTHER" id="PTHR24421:SF10">
    <property type="entry name" value="NITRATE_NITRITE SENSOR PROTEIN NARQ"/>
    <property type="match status" value="1"/>
</dbReference>
<dbReference type="SMART" id="SM00387">
    <property type="entry name" value="HATPase_c"/>
    <property type="match status" value="1"/>
</dbReference>
<dbReference type="OrthoDB" id="227596at2"/>
<evidence type="ECO:0000313" key="12">
    <source>
        <dbReference type="Proteomes" id="UP000292695"/>
    </source>
</evidence>
<evidence type="ECO:0000256" key="4">
    <source>
        <dbReference type="ARBA" id="ARBA00022679"/>
    </source>
</evidence>
<dbReference type="InterPro" id="IPR003594">
    <property type="entry name" value="HATPase_dom"/>
</dbReference>
<proteinExistence type="predicted"/>
<dbReference type="InterPro" id="IPR011712">
    <property type="entry name" value="Sig_transdc_His_kin_sub3_dim/P"/>
</dbReference>
<dbReference type="EMBL" id="SJKA01000009">
    <property type="protein sequence ID" value="TCC29944.1"/>
    <property type="molecule type" value="Genomic_DNA"/>
</dbReference>
<evidence type="ECO:0000256" key="6">
    <source>
        <dbReference type="ARBA" id="ARBA00022777"/>
    </source>
</evidence>
<keyword evidence="7" id="KW-0067">ATP-binding</keyword>
<feature type="transmembrane region" description="Helical" evidence="9">
    <location>
        <begin position="47"/>
        <end position="65"/>
    </location>
</feature>
<reference evidence="11 12" key="1">
    <citation type="submission" date="2019-02" db="EMBL/GenBank/DDBJ databases">
        <title>Kribbella capetownensis sp. nov. and Kribbella speibonae sp. nov., isolated from soil.</title>
        <authorList>
            <person name="Curtis S.M."/>
            <person name="Norton I."/>
            <person name="Everest G.J."/>
            <person name="Meyers P.R."/>
        </authorList>
    </citation>
    <scope>NUCLEOTIDE SEQUENCE [LARGE SCALE GENOMIC DNA]</scope>
    <source>
        <strain evidence="11 12">DSM 27082</strain>
    </source>
</reference>
<feature type="transmembrane region" description="Helical" evidence="9">
    <location>
        <begin position="96"/>
        <end position="112"/>
    </location>
</feature>
<evidence type="ECO:0000256" key="8">
    <source>
        <dbReference type="ARBA" id="ARBA00023012"/>
    </source>
</evidence>
<feature type="transmembrane region" description="Helical" evidence="9">
    <location>
        <begin position="142"/>
        <end position="162"/>
    </location>
</feature>
<keyword evidence="8" id="KW-0902">Two-component regulatory system</keyword>
<keyword evidence="5" id="KW-0547">Nucleotide-binding</keyword>
<accession>A0A4R0IDC2</accession>
<feature type="transmembrane region" description="Helical" evidence="9">
    <location>
        <begin position="72"/>
        <end position="90"/>
    </location>
</feature>
<dbReference type="GO" id="GO:0000155">
    <property type="term" value="F:phosphorelay sensor kinase activity"/>
    <property type="evidence" value="ECO:0007669"/>
    <property type="project" value="InterPro"/>
</dbReference>
<dbReference type="GO" id="GO:0046983">
    <property type="term" value="F:protein dimerization activity"/>
    <property type="evidence" value="ECO:0007669"/>
    <property type="project" value="InterPro"/>
</dbReference>
<evidence type="ECO:0000256" key="3">
    <source>
        <dbReference type="ARBA" id="ARBA00022553"/>
    </source>
</evidence>
<keyword evidence="6 11" id="KW-0418">Kinase</keyword>
<sequence>MLRNAVRSVLAEPRALDAPKRVWRDWVLVAGLLTAAVLEGVLREDVVWRPFALVIAVAVACALLWRRTRPFAVVAAVFGGLILINLATLISGEAAFGLYSMICVVLLPYSLARWGSGREILCGLALIIVAMVLGFASDFTGWGEVVGGTMFLLFPATLGLAVRYRWTARNRELGQVRLRERELLARELHDTVAHHVSAIVIRAQAGRAVAATRPEAAVDALAIIEAEGTRTLAEMRAMVGVLRDDGTAELAPQPGVADLEQLARRAGDHPRVDVEVSGDLGDLDRAVGAAIYRIAQESITNAVRHARQATRIDVRLASYDDSVQLTVRDDGEATSRNPGGYGLVGMTERATLLGGTLSAGPDPDRGWSVDVVLPRTAGGR</sequence>
<evidence type="ECO:0000256" key="5">
    <source>
        <dbReference type="ARBA" id="ARBA00022741"/>
    </source>
</evidence>
<dbReference type="Pfam" id="PF07730">
    <property type="entry name" value="HisKA_3"/>
    <property type="match status" value="1"/>
</dbReference>
<dbReference type="PANTHER" id="PTHR24421">
    <property type="entry name" value="NITRATE/NITRITE SENSOR PROTEIN NARX-RELATED"/>
    <property type="match status" value="1"/>
</dbReference>
<dbReference type="EC" id="2.7.13.3" evidence="2"/>
<dbReference type="Pfam" id="PF02518">
    <property type="entry name" value="HATPase_c"/>
    <property type="match status" value="1"/>
</dbReference>
<dbReference type="Proteomes" id="UP000292695">
    <property type="component" value="Unassembled WGS sequence"/>
</dbReference>
<dbReference type="GO" id="GO:0005524">
    <property type="term" value="F:ATP binding"/>
    <property type="evidence" value="ECO:0007669"/>
    <property type="project" value="UniProtKB-KW"/>
</dbReference>
<keyword evidence="9" id="KW-0472">Membrane</keyword>
<dbReference type="RefSeq" id="WP_131293150.1">
    <property type="nucleotide sequence ID" value="NZ_SJKA01000009.1"/>
</dbReference>